<dbReference type="PANTHER" id="PTHR43737:SF1">
    <property type="entry name" value="DUF1501 DOMAIN-CONTAINING PROTEIN"/>
    <property type="match status" value="1"/>
</dbReference>
<gene>
    <name evidence="1" type="ORF">AQZ52_01730</name>
</gene>
<dbReference type="RefSeq" id="WP_067906230.1">
    <property type="nucleotide sequence ID" value="NZ_KQ954244.1"/>
</dbReference>
<dbReference type="InterPro" id="IPR014917">
    <property type="entry name" value="DUF1800"/>
</dbReference>
<proteinExistence type="predicted"/>
<dbReference type="Pfam" id="PF08811">
    <property type="entry name" value="DUF1800"/>
    <property type="match status" value="1"/>
</dbReference>
<evidence type="ECO:0000313" key="2">
    <source>
        <dbReference type="Proteomes" id="UP000058012"/>
    </source>
</evidence>
<name>A0A124JWV1_9SPHN</name>
<protein>
    <recommendedName>
        <fullName evidence="3">DUF1800 domain-containing protein</fullName>
    </recommendedName>
</protein>
<organism evidence="1 2">
    <name type="scientific">Novosphingobium fuchskuhlense</name>
    <dbReference type="NCBI Taxonomy" id="1117702"/>
    <lineage>
        <taxon>Bacteria</taxon>
        <taxon>Pseudomonadati</taxon>
        <taxon>Pseudomonadota</taxon>
        <taxon>Alphaproteobacteria</taxon>
        <taxon>Sphingomonadales</taxon>
        <taxon>Sphingomonadaceae</taxon>
        <taxon>Novosphingobium</taxon>
    </lineage>
</organism>
<accession>A0A124JWV1</accession>
<reference evidence="1 2" key="1">
    <citation type="submission" date="2015-10" db="EMBL/GenBank/DDBJ databases">
        <title>Draft genome sequence of Novosphingobium fuchskuhlense DSM 25065 isolated from a surface water sample of the southwest basin of Lake Grosse Fuchskuhle.</title>
        <authorList>
            <person name="Ruckert C."/>
            <person name="Winkler A."/>
            <person name="Glaeser J."/>
            <person name="Grossart H.-P."/>
            <person name="Kalinowski J."/>
            <person name="Glaeser S."/>
        </authorList>
    </citation>
    <scope>NUCLEOTIDE SEQUENCE [LARGE SCALE GENOMIC DNA]</scope>
    <source>
        <strain evidence="1 2">FNE08-7</strain>
    </source>
</reference>
<evidence type="ECO:0000313" key="1">
    <source>
        <dbReference type="EMBL" id="KUR73714.1"/>
    </source>
</evidence>
<sequence length="578" mass="63735">MKVRARTLSRLAPALVAALAYGLGGALVLPVAAQAQTAPGATISAQDAERFLQQATFGYSDADIALVQSIGYSAWIDKQFAMPVQYSHLDAYNSIFPTIKDSNINPIHPGMWIGFTKDDQLRQRYLFAISQILVNSTYVNATQDYGRAMARYVDILQTTGLTTFGELLTQVSLSPAMGAFLSNLYNRGDSSLPGTQPDQNYAREVMQLFSIGLWQLNPDGSRKLDANGQPIPTYTQADVVGISKALTGFGLKGATADDWEYTNCFCQPPAEPAVQMKPMEGNNSYHSSSEKKFLGVTIKAGATKPITDLKVVMNRLVRHPNVGPFIGRQLIQRFVTSNPSPAYIARVSAVFDNNGAGVRGDMKAVIKAILLDPEARDPAKAADPTFGRIREPIQRYAQILRVFNAKPGDDPNDFGIPTWDYDSHKGLWQSPLHAHTVFNFYYPDYKPAGTELFKRELVSPEMQITTAASVGDIDDFMWNTLLYAGLTKYVDEAHPNAITLQLDYSDWLPLVRTPTALIEKMNQRFMAGQMSAALKRQIRDSMAAITDDWAQTSGGLPQLKFARAMRVMIASAEYVVQK</sequence>
<comment type="caution">
    <text evidence="1">The sequence shown here is derived from an EMBL/GenBank/DDBJ whole genome shotgun (WGS) entry which is preliminary data.</text>
</comment>
<keyword evidence="2" id="KW-1185">Reference proteome</keyword>
<dbReference type="EMBL" id="LLZS01000001">
    <property type="protein sequence ID" value="KUR73714.1"/>
    <property type="molecule type" value="Genomic_DNA"/>
</dbReference>
<dbReference type="AlphaFoldDB" id="A0A124JWV1"/>
<dbReference type="Proteomes" id="UP000058012">
    <property type="component" value="Unassembled WGS sequence"/>
</dbReference>
<dbReference type="STRING" id="1117702.AQZ52_01730"/>
<evidence type="ECO:0008006" key="3">
    <source>
        <dbReference type="Google" id="ProtNLM"/>
    </source>
</evidence>
<dbReference type="PANTHER" id="PTHR43737">
    <property type="entry name" value="BLL7424 PROTEIN"/>
    <property type="match status" value="1"/>
</dbReference>